<comment type="subcellular location">
    <subcellularLocation>
        <location evidence="1">Membrane</location>
        <topology evidence="1">Multi-pass membrane protein</topology>
    </subcellularLocation>
</comment>
<dbReference type="Proteomes" id="UP001597097">
    <property type="component" value="Unassembled WGS sequence"/>
</dbReference>
<reference evidence="7" key="1">
    <citation type="journal article" date="2019" name="Int. J. Syst. Evol. Microbiol.">
        <title>The Global Catalogue of Microorganisms (GCM) 10K type strain sequencing project: providing services to taxonomists for standard genome sequencing and annotation.</title>
        <authorList>
            <consortium name="The Broad Institute Genomics Platform"/>
            <consortium name="The Broad Institute Genome Sequencing Center for Infectious Disease"/>
            <person name="Wu L."/>
            <person name="Ma J."/>
        </authorList>
    </citation>
    <scope>NUCLEOTIDE SEQUENCE [LARGE SCALE GENOMIC DNA]</scope>
    <source>
        <strain evidence="7">CGMCC 1.15399</strain>
    </source>
</reference>
<proteinExistence type="predicted"/>
<dbReference type="RefSeq" id="WP_219527477.1">
    <property type="nucleotide sequence ID" value="NZ_JAHKRM010000002.1"/>
</dbReference>
<evidence type="ECO:0000256" key="4">
    <source>
        <dbReference type="ARBA" id="ARBA00023136"/>
    </source>
</evidence>
<evidence type="ECO:0000313" key="7">
    <source>
        <dbReference type="Proteomes" id="UP001597097"/>
    </source>
</evidence>
<evidence type="ECO:0000256" key="3">
    <source>
        <dbReference type="ARBA" id="ARBA00022989"/>
    </source>
</evidence>
<protein>
    <submittedName>
        <fullName evidence="6">DoxX family protein</fullName>
    </submittedName>
</protein>
<comment type="caution">
    <text evidence="6">The sequence shown here is derived from an EMBL/GenBank/DDBJ whole genome shotgun (WGS) entry which is preliminary data.</text>
</comment>
<dbReference type="Pfam" id="PF13564">
    <property type="entry name" value="DoxX_2"/>
    <property type="match status" value="1"/>
</dbReference>
<dbReference type="InterPro" id="IPR032808">
    <property type="entry name" value="DoxX"/>
</dbReference>
<keyword evidence="7" id="KW-1185">Reference proteome</keyword>
<feature type="transmembrane region" description="Helical" evidence="5">
    <location>
        <begin position="7"/>
        <end position="25"/>
    </location>
</feature>
<evidence type="ECO:0000256" key="5">
    <source>
        <dbReference type="SAM" id="Phobius"/>
    </source>
</evidence>
<evidence type="ECO:0000313" key="6">
    <source>
        <dbReference type="EMBL" id="MFD1546659.1"/>
    </source>
</evidence>
<evidence type="ECO:0000256" key="2">
    <source>
        <dbReference type="ARBA" id="ARBA00022692"/>
    </source>
</evidence>
<gene>
    <name evidence="6" type="ORF">ACFSJ0_57150</name>
</gene>
<accession>A0ABW4GVU5</accession>
<keyword evidence="2 5" id="KW-0812">Transmembrane</keyword>
<keyword evidence="4 5" id="KW-0472">Membrane</keyword>
<evidence type="ECO:0000256" key="1">
    <source>
        <dbReference type="ARBA" id="ARBA00004141"/>
    </source>
</evidence>
<keyword evidence="3 5" id="KW-1133">Transmembrane helix</keyword>
<feature type="transmembrane region" description="Helical" evidence="5">
    <location>
        <begin position="95"/>
        <end position="115"/>
    </location>
</feature>
<dbReference type="EMBL" id="JBHUCM010000067">
    <property type="protein sequence ID" value="MFD1546659.1"/>
    <property type="molecule type" value="Genomic_DNA"/>
</dbReference>
<organism evidence="6 7">
    <name type="scientific">Nonomuraea guangzhouensis</name>
    <dbReference type="NCBI Taxonomy" id="1291555"/>
    <lineage>
        <taxon>Bacteria</taxon>
        <taxon>Bacillati</taxon>
        <taxon>Actinomycetota</taxon>
        <taxon>Actinomycetes</taxon>
        <taxon>Streptosporangiales</taxon>
        <taxon>Streptosporangiaceae</taxon>
        <taxon>Nonomuraea</taxon>
    </lineage>
</organism>
<feature type="transmembrane region" description="Helical" evidence="5">
    <location>
        <begin position="70"/>
        <end position="89"/>
    </location>
</feature>
<name>A0ABW4GVU5_9ACTN</name>
<sequence>MFTAYTAYIVVAVTTIVLNAGFAVADFARARPVLANAAEVGVPSSWLPLLATLKLAGAAGLLLGLAGVPFVGLAAATGLVLFFAGAVAAHVRARVLYNLAFPGGFLTLAIASLVLDIAR</sequence>